<dbReference type="RefSeq" id="WP_234913363.1">
    <property type="nucleotide sequence ID" value="NZ_MK318989.1"/>
</dbReference>
<evidence type="ECO:0000259" key="2">
    <source>
        <dbReference type="SMART" id="SM00954"/>
    </source>
</evidence>
<dbReference type="Gene3D" id="3.40.630.100">
    <property type="entry name" value="Poly-gamma-glutamate hydrolase, zinc-binding motif"/>
    <property type="match status" value="1"/>
</dbReference>
<accession>A0A7S4ZUI9</accession>
<feature type="domain" description="RelA/SpoT" evidence="2">
    <location>
        <begin position="113"/>
        <end position="244"/>
    </location>
</feature>
<reference evidence="3" key="1">
    <citation type="submission" date="2018-12" db="EMBL/GenBank/DDBJ databases">
        <title>Three Rhizobium rhizogenes strains isolated from the same crown gall tumor carry diverse plasmids.</title>
        <authorList>
            <person name="Pulawska J."/>
            <person name="Kuzmanovic N."/>
        </authorList>
    </citation>
    <scope>NUCLEOTIDE SEQUENCE</scope>
    <source>
        <strain evidence="3">C6.5</strain>
        <plasmid evidence="3">pC6.5d</plasmid>
    </source>
</reference>
<dbReference type="InterPro" id="IPR008585">
    <property type="entry name" value="Gamma_PGA_hydro"/>
</dbReference>
<feature type="compositionally biased region" description="Basic and acidic residues" evidence="1">
    <location>
        <begin position="1058"/>
        <end position="1067"/>
    </location>
</feature>
<dbReference type="PANTHER" id="PTHR41773:SF1">
    <property type="entry name" value="RELA_SPOT DOMAIN-CONTAINING PROTEIN"/>
    <property type="match status" value="1"/>
</dbReference>
<evidence type="ECO:0000313" key="3">
    <source>
        <dbReference type="EMBL" id="QCL10619.1"/>
    </source>
</evidence>
<dbReference type="SUPFAM" id="SSF81301">
    <property type="entry name" value="Nucleotidyltransferase"/>
    <property type="match status" value="1"/>
</dbReference>
<dbReference type="CDD" id="cd05399">
    <property type="entry name" value="NT_Rel-Spo_like"/>
    <property type="match status" value="1"/>
</dbReference>
<feature type="region of interest" description="Disordered" evidence="1">
    <location>
        <begin position="1058"/>
        <end position="1097"/>
    </location>
</feature>
<dbReference type="EMBL" id="MK318989">
    <property type="protein sequence ID" value="QCL10619.1"/>
    <property type="molecule type" value="Genomic_DNA"/>
</dbReference>
<keyword evidence="3" id="KW-0614">Plasmid</keyword>
<sequence length="1310" mass="148638">MFHYLRLEKRFEADPFEILVQRNHYIPALAFNVGAPSHHLLLLAEIYGGPVSNPPEDIAILQCLHWGRHAMNIEDYEKTYYSIYDAFAQTVRFILESALRASKDLPRPQSVQCRAKDVDSLRQRLADVGELDSQAIEVVRRDLAGARLIFYTNNDVDRFIASSLIRENFEIEEDSTKIHHPTPENEGARYRAVHYTVTLREDRLRLPEYSRFDRLRCEIQIQTILNHAWSETSHDVIYKDKLGDGYGGKAIKAIARRFERIMDKYLIPAGFEVQRAQQEYERLLQGKGLFDKDIATLLDSAQNNNERYEILSGLKDYALPNYDDPSVAYQGLQQPLFRVVKSARATELVPIETTYGSMEGFKADAVTTLVLEIIERLRYVDVTGTLQLLIDIYRDEPEDEIRQSIVNAVKHLSEYNIDAYEQVGPMLQMALLDHLAGMSSVALDSVRPLALAVWAEAVQSDITGAKWNADSVALSTAAVPPTDLLRQVRDKALMALFAAYERSTSDTEKRVVLAALEGATRTPYQAQYSDALLAITLRDATRIVEFVTARVNLESYELLQHLEHRLLFDYRRTKDLADDSENRFNCQAEAASLVAAILKFRDTINSDESFRQYKTLVGYESVFPEQWTDEQFDYEKGDEYRIKEADSYIAAIDDASEGRWYALIERCAATKSNDMATFPVFGKFLSNLAEREPEVAERYLAKASDDLLRFLPGFLNGLSRSGRRDIYEAILERELESTRNLSGVVRHIRYSEVRMPDFARRLLTRSVDRMDSVAVTECMLFVMEHFDAERITEPDTSLRDALTYLTERRDVGWVSEAWILPKDCKLYEELTPERTAQILENLGRVRKVDYRVEPILSRLAERQPLAIWDYFGARLAHDSDKDEDEDRFEAVPFNFQRLAKVLAHDPPLAISKGLSWFASDRKLFQFRGGRLLSNIFPRCTPEFATLLAELVKAGSDTEAEFALAILRNYHGEISTHVVLKEIVSGFPNDARKLSEVWAVIVATGVVSGELGLAEAWRARRDSLAEWLPDERAAVKAFAEKHIAQLNLQITAEQRNVETTKELRRRDYEDESDGADDDDDGYEPASDATQIQTESAAPARATVRLTRPDQTADKYRSYGALAADEREGIDYRTFFIEKPSLVLICAPHGGTIEPGTSEIATSIAGDEFSLYRFEGLILGRPHTDLHIKSHLFNEPEALRLAAAADVVVTVHGRKDRGDKETVWLGGLDHRLRDAVAEDLRSVGFRALTTGHGLSGEVPNNICNRGRRGAGVQLEIPKSLRDELRDDIQRFASFVEAIRSAIARTEPPEQQV</sequence>
<dbReference type="PANTHER" id="PTHR41773">
    <property type="entry name" value="GTP PYROPHOSPHATASE-RELATED"/>
    <property type="match status" value="1"/>
</dbReference>
<dbReference type="InterPro" id="IPR038128">
    <property type="entry name" value="Gamma_PGA_hydro_sf"/>
</dbReference>
<protein>
    <recommendedName>
        <fullName evidence="2">RelA/SpoT domain-containing protein</fullName>
    </recommendedName>
</protein>
<dbReference type="InterPro" id="IPR043519">
    <property type="entry name" value="NT_sf"/>
</dbReference>
<geneLocation type="plasmid" evidence="3">
    <name>pC6.5d</name>
</geneLocation>
<dbReference type="Pfam" id="PF05908">
    <property type="entry name" value="Gamma_PGA_hydro"/>
    <property type="match status" value="1"/>
</dbReference>
<feature type="compositionally biased region" description="Acidic residues" evidence="1">
    <location>
        <begin position="1068"/>
        <end position="1081"/>
    </location>
</feature>
<dbReference type="GO" id="GO:0015969">
    <property type="term" value="P:guanosine tetraphosphate metabolic process"/>
    <property type="evidence" value="ECO:0007669"/>
    <property type="project" value="InterPro"/>
</dbReference>
<organism evidence="3">
    <name type="scientific">Rhizobium rhizogenes</name>
    <name type="common">Agrobacterium rhizogenes</name>
    <dbReference type="NCBI Taxonomy" id="359"/>
    <lineage>
        <taxon>Bacteria</taxon>
        <taxon>Pseudomonadati</taxon>
        <taxon>Pseudomonadota</taxon>
        <taxon>Alphaproteobacteria</taxon>
        <taxon>Hyphomicrobiales</taxon>
        <taxon>Rhizobiaceae</taxon>
        <taxon>Rhizobium/Agrobacterium group</taxon>
        <taxon>Rhizobium</taxon>
    </lineage>
</organism>
<name>A0A7S4ZUI9_RHIRH</name>
<dbReference type="SMART" id="SM00954">
    <property type="entry name" value="RelA_SpoT"/>
    <property type="match status" value="1"/>
</dbReference>
<dbReference type="Pfam" id="PF04607">
    <property type="entry name" value="RelA_SpoT"/>
    <property type="match status" value="1"/>
</dbReference>
<dbReference type="Gene3D" id="3.30.460.10">
    <property type="entry name" value="Beta Polymerase, domain 2"/>
    <property type="match status" value="1"/>
</dbReference>
<gene>
    <name evidence="3" type="ORF">pC6.5d_726</name>
</gene>
<dbReference type="InterPro" id="IPR007685">
    <property type="entry name" value="RelA_SpoT"/>
</dbReference>
<evidence type="ECO:0000256" key="1">
    <source>
        <dbReference type="SAM" id="MobiDB-lite"/>
    </source>
</evidence>
<proteinExistence type="predicted"/>